<dbReference type="SUPFAM" id="SSF51735">
    <property type="entry name" value="NAD(P)-binding Rossmann-fold domains"/>
    <property type="match status" value="1"/>
</dbReference>
<protein>
    <submittedName>
        <fullName evidence="3">Oxidoreductase-like protein</fullName>
    </submittedName>
</protein>
<dbReference type="PRINTS" id="PR00081">
    <property type="entry name" value="GDHRDH"/>
</dbReference>
<dbReference type="STRING" id="1280954.HPO_09318"/>
<sequence>MAQPVTLVLGLGRETGEAIARRFEDEGHRVLVADPSLERIEAARDTLDEAIEFYHGDLSTKLGLRNAVTAAIEAFGRIDHAVIVPPYEDPDTLLDLAQEKFEKALGRSARGAALALRVVAERLLEQEDLPETGVERKRQKGSVTFVLRYAAQASMPGRFTDTVAQAAVQGVMRAGALELAEHAIRVNAIVSLRPSEERATPWSLGRVPLGRAVLADEIAGAAFFLASRDAAFMTGQSLIMDGGRATLSGVLD</sequence>
<evidence type="ECO:0000313" key="3">
    <source>
        <dbReference type="EMBL" id="KCZ98744.1"/>
    </source>
</evidence>
<dbReference type="RefSeq" id="WP_035597477.1">
    <property type="nucleotide sequence ID" value="NZ_ARYM01000009.1"/>
</dbReference>
<dbReference type="InterPro" id="IPR002347">
    <property type="entry name" value="SDR_fam"/>
</dbReference>
<evidence type="ECO:0000313" key="4">
    <source>
        <dbReference type="Proteomes" id="UP000027100"/>
    </source>
</evidence>
<accession>A0A062VGY0</accession>
<proteinExistence type="inferred from homology"/>
<evidence type="ECO:0000256" key="2">
    <source>
        <dbReference type="ARBA" id="ARBA00023002"/>
    </source>
</evidence>
<keyword evidence="2" id="KW-0560">Oxidoreductase</keyword>
<name>A0A062VGY0_9PROT</name>
<dbReference type="PANTHER" id="PTHR24321:SF8">
    <property type="entry name" value="ESTRADIOL 17-BETA-DEHYDROGENASE 8-RELATED"/>
    <property type="match status" value="1"/>
</dbReference>
<dbReference type="Gene3D" id="3.40.50.720">
    <property type="entry name" value="NAD(P)-binding Rossmann-like Domain"/>
    <property type="match status" value="1"/>
</dbReference>
<comment type="caution">
    <text evidence="3">The sequence shown here is derived from an EMBL/GenBank/DDBJ whole genome shotgun (WGS) entry which is preliminary data.</text>
</comment>
<dbReference type="eggNOG" id="COG1028">
    <property type="taxonomic scope" value="Bacteria"/>
</dbReference>
<dbReference type="AlphaFoldDB" id="A0A062VGY0"/>
<dbReference type="OrthoDB" id="9790146at2"/>
<dbReference type="PATRIC" id="fig|1280954.3.peg.1888"/>
<gene>
    <name evidence="3" type="ORF">HPO_09318</name>
</gene>
<dbReference type="Proteomes" id="UP000027100">
    <property type="component" value="Unassembled WGS sequence"/>
</dbReference>
<comment type="similarity">
    <text evidence="1">Belongs to the short-chain dehydrogenases/reductases (SDR) family.</text>
</comment>
<dbReference type="EMBL" id="ARYM01000009">
    <property type="protein sequence ID" value="KCZ98744.1"/>
    <property type="molecule type" value="Genomic_DNA"/>
</dbReference>
<dbReference type="PANTHER" id="PTHR24321">
    <property type="entry name" value="DEHYDROGENASES, SHORT CHAIN"/>
    <property type="match status" value="1"/>
</dbReference>
<dbReference type="InterPro" id="IPR036291">
    <property type="entry name" value="NAD(P)-bd_dom_sf"/>
</dbReference>
<dbReference type="GO" id="GO:0016491">
    <property type="term" value="F:oxidoreductase activity"/>
    <property type="evidence" value="ECO:0007669"/>
    <property type="project" value="UniProtKB-KW"/>
</dbReference>
<organism evidence="3 4">
    <name type="scientific">Hyphomonas polymorpha PS728</name>
    <dbReference type="NCBI Taxonomy" id="1280954"/>
    <lineage>
        <taxon>Bacteria</taxon>
        <taxon>Pseudomonadati</taxon>
        <taxon>Pseudomonadota</taxon>
        <taxon>Alphaproteobacteria</taxon>
        <taxon>Hyphomonadales</taxon>
        <taxon>Hyphomonadaceae</taxon>
        <taxon>Hyphomonas</taxon>
    </lineage>
</organism>
<reference evidence="3 4" key="1">
    <citation type="journal article" date="2014" name="Antonie Van Leeuwenhoek">
        <title>Hyphomonas beringensis sp. nov. and Hyphomonas chukchiensis sp. nov., isolated from surface seawater of the Bering Sea and Chukchi Sea.</title>
        <authorList>
            <person name="Li C."/>
            <person name="Lai Q."/>
            <person name="Li G."/>
            <person name="Dong C."/>
            <person name="Wang J."/>
            <person name="Liao Y."/>
            <person name="Shao Z."/>
        </authorList>
    </citation>
    <scope>NUCLEOTIDE SEQUENCE [LARGE SCALE GENOMIC DNA]</scope>
    <source>
        <strain evidence="3 4">PS728</strain>
    </source>
</reference>
<keyword evidence="4" id="KW-1185">Reference proteome</keyword>
<dbReference type="Pfam" id="PF13561">
    <property type="entry name" value="adh_short_C2"/>
    <property type="match status" value="1"/>
</dbReference>
<evidence type="ECO:0000256" key="1">
    <source>
        <dbReference type="ARBA" id="ARBA00006484"/>
    </source>
</evidence>